<dbReference type="Gene3D" id="3.40.50.10190">
    <property type="entry name" value="BRCT domain"/>
    <property type="match status" value="2"/>
</dbReference>
<sequence>MRLHFPMYLSSSGIPDTTSIQLNEANQDGKEKILVPVWEANPEIAVIQGGSSGQPQAETGEAGQNVSRVGCTLGMPENIIGIPFSKSDQEYLPGWKGIREVHKLGKDDAHDTVELCVAASEAMAISDAISSGPFENLTATTVLEIVLRMKEMRKACDLVVETCPASVDEVDELDNLFDIDEQIMEYAYNDVGISIAHIAESPRNMCSVRDSSLNISDSIIERHHLQPNSLSDTNTYVSETLFQCIRKAEKQEFEDQEPDKNDITVKKYDYSAADPNTSSVVSTTKKTRCLQSSGLADQHGQSITQKQVDKNLDDTAKNRKGSEHGEILLDGNFSRKVKAFSRKHMKKSLNWETSYISESEDGMDENQQEQMEQLRNEIISSSSTPLQVSTSVCKGKVHDWEGIISSHDLVQSSHLSLVDPFSSFVPCSIVSNDVSKLDDCNKEIVGGDSTSSKERFTGEISSSGRVTLSHCKETFLSYHLSEDEECDLPKFSFSNKRVCKPHNILMPCLTSPKNNILPNKQIQLHTVSGKKSELPFAERGKTASIYIDNQSVSLNCLNKHAELNADGPRHSYIIGSKDQQDLRLSPVLETEFDKLAANDKNEKIFVDIKKRRYQACPNDDDKSDKRCSLLEMTKHQSSAKRVHFLDAICMDQSHDLDHKINTRSKLTNKFEASKKNHKSGTSCIRVPKERILHGLEFLLTGFPTEKEKELEALIFLHGGYTLGNVPRETLSLRRKLKEDFIIRMPPIILSPKKPSLVKTTKFLYGCAINTWTLESKWLFDSVHSGFILPPWKYMTRPIQITPRQLRVKDLLCIKNNFFIFKQLHVMLDGKLNFCSKFSRIIKHGGGRVFSTLCQLTESLKVKENTIGVVLVENGAGVSRHLKHCLSEYEINVVPVSWIINCLFSGKLLPLKKHHHAPFQRIKVPKCPVDMSQEIYRTNWSVRV</sequence>
<dbReference type="EMBL" id="JACMSC010000015">
    <property type="protein sequence ID" value="KAG6487985.1"/>
    <property type="molecule type" value="Genomic_DNA"/>
</dbReference>
<feature type="domain" description="BRCT" evidence="2">
    <location>
        <begin position="815"/>
        <end position="915"/>
    </location>
</feature>
<dbReference type="AlphaFoldDB" id="A0A8J5KSV8"/>
<dbReference type="Proteomes" id="UP000734854">
    <property type="component" value="Unassembled WGS sequence"/>
</dbReference>
<dbReference type="Pfam" id="PF18428">
    <property type="entry name" value="BRCT_3"/>
    <property type="match status" value="1"/>
</dbReference>
<dbReference type="SMART" id="SM00292">
    <property type="entry name" value="BRCT"/>
    <property type="match status" value="1"/>
</dbReference>
<feature type="region of interest" description="Disordered" evidence="1">
    <location>
        <begin position="292"/>
        <end position="320"/>
    </location>
</feature>
<protein>
    <recommendedName>
        <fullName evidence="2">BRCT domain-containing protein</fullName>
    </recommendedName>
</protein>
<dbReference type="CDD" id="cd17724">
    <property type="entry name" value="BRCT_p53bp1_rpt2"/>
    <property type="match status" value="1"/>
</dbReference>
<dbReference type="PANTHER" id="PTHR15321">
    <property type="entry name" value="TUMOR SUPPRESSOR P53-BINDING PROTEIN 1"/>
    <property type="match status" value="1"/>
</dbReference>
<dbReference type="GO" id="GO:0005634">
    <property type="term" value="C:nucleus"/>
    <property type="evidence" value="ECO:0007669"/>
    <property type="project" value="TreeGrafter"/>
</dbReference>
<feature type="compositionally biased region" description="Polar residues" evidence="1">
    <location>
        <begin position="292"/>
        <end position="306"/>
    </location>
</feature>
<dbReference type="GO" id="GO:0042393">
    <property type="term" value="F:histone binding"/>
    <property type="evidence" value="ECO:0007669"/>
    <property type="project" value="TreeGrafter"/>
</dbReference>
<comment type="caution">
    <text evidence="3">The sequence shown here is derived from an EMBL/GenBank/DDBJ whole genome shotgun (WGS) entry which is preliminary data.</text>
</comment>
<dbReference type="InterPro" id="IPR047252">
    <property type="entry name" value="TP53BP1-like"/>
</dbReference>
<dbReference type="InterPro" id="IPR036420">
    <property type="entry name" value="BRCT_dom_sf"/>
</dbReference>
<dbReference type="GO" id="GO:0045944">
    <property type="term" value="P:positive regulation of transcription by RNA polymerase II"/>
    <property type="evidence" value="ECO:0007669"/>
    <property type="project" value="TreeGrafter"/>
</dbReference>
<name>A0A8J5KSV8_ZINOF</name>
<gene>
    <name evidence="3" type="ORF">ZIOFF_056743</name>
</gene>
<keyword evidence="4" id="KW-1185">Reference proteome</keyword>
<dbReference type="GO" id="GO:0000077">
    <property type="term" value="P:DNA damage checkpoint signaling"/>
    <property type="evidence" value="ECO:0007669"/>
    <property type="project" value="TreeGrafter"/>
</dbReference>
<feature type="compositionally biased region" description="Basic and acidic residues" evidence="1">
    <location>
        <begin position="307"/>
        <end position="320"/>
    </location>
</feature>
<dbReference type="SUPFAM" id="SSF52113">
    <property type="entry name" value="BRCT domain"/>
    <property type="match status" value="2"/>
</dbReference>
<dbReference type="PANTHER" id="PTHR15321:SF3">
    <property type="entry name" value="TP53-BINDING PROTEIN 1"/>
    <property type="match status" value="1"/>
</dbReference>
<evidence type="ECO:0000313" key="3">
    <source>
        <dbReference type="EMBL" id="KAG6487985.1"/>
    </source>
</evidence>
<proteinExistence type="predicted"/>
<evidence type="ECO:0000256" key="1">
    <source>
        <dbReference type="SAM" id="MobiDB-lite"/>
    </source>
</evidence>
<dbReference type="InterPro" id="IPR047250">
    <property type="entry name" value="BRCT_p53bp1-like_rpt2"/>
</dbReference>
<feature type="domain" description="BRCT" evidence="2">
    <location>
        <begin position="687"/>
        <end position="795"/>
    </location>
</feature>
<accession>A0A8J5KSV8</accession>
<dbReference type="PROSITE" id="PS50172">
    <property type="entry name" value="BRCT"/>
    <property type="match status" value="2"/>
</dbReference>
<dbReference type="InterPro" id="IPR001357">
    <property type="entry name" value="BRCT_dom"/>
</dbReference>
<evidence type="ECO:0000259" key="2">
    <source>
        <dbReference type="PROSITE" id="PS50172"/>
    </source>
</evidence>
<reference evidence="3 4" key="1">
    <citation type="submission" date="2020-08" db="EMBL/GenBank/DDBJ databases">
        <title>Plant Genome Project.</title>
        <authorList>
            <person name="Zhang R.-G."/>
        </authorList>
    </citation>
    <scope>NUCLEOTIDE SEQUENCE [LARGE SCALE GENOMIC DNA]</scope>
    <source>
        <tissue evidence="3">Rhizome</tissue>
    </source>
</reference>
<organism evidence="3 4">
    <name type="scientific">Zingiber officinale</name>
    <name type="common">Ginger</name>
    <name type="synonym">Amomum zingiber</name>
    <dbReference type="NCBI Taxonomy" id="94328"/>
    <lineage>
        <taxon>Eukaryota</taxon>
        <taxon>Viridiplantae</taxon>
        <taxon>Streptophyta</taxon>
        <taxon>Embryophyta</taxon>
        <taxon>Tracheophyta</taxon>
        <taxon>Spermatophyta</taxon>
        <taxon>Magnoliopsida</taxon>
        <taxon>Liliopsida</taxon>
        <taxon>Zingiberales</taxon>
        <taxon>Zingiberaceae</taxon>
        <taxon>Zingiber</taxon>
    </lineage>
</organism>
<evidence type="ECO:0000313" key="4">
    <source>
        <dbReference type="Proteomes" id="UP000734854"/>
    </source>
</evidence>